<dbReference type="OrthoDB" id="9784984at2"/>
<dbReference type="GO" id="GO:0006352">
    <property type="term" value="P:DNA-templated transcription initiation"/>
    <property type="evidence" value="ECO:0007669"/>
    <property type="project" value="InterPro"/>
</dbReference>
<keyword evidence="2" id="KW-0805">Transcription regulation</keyword>
<dbReference type="InterPro" id="IPR036388">
    <property type="entry name" value="WH-like_DNA-bd_sf"/>
</dbReference>
<dbReference type="NCBIfam" id="TIGR02937">
    <property type="entry name" value="sigma70-ECF"/>
    <property type="match status" value="1"/>
</dbReference>
<dbReference type="Pfam" id="PF04542">
    <property type="entry name" value="Sigma70_r2"/>
    <property type="match status" value="1"/>
</dbReference>
<dbReference type="GO" id="GO:0016987">
    <property type="term" value="F:sigma factor activity"/>
    <property type="evidence" value="ECO:0007669"/>
    <property type="project" value="UniProtKB-KW"/>
</dbReference>
<dbReference type="KEGG" id="fwa:DCMF_02285"/>
<dbReference type="InterPro" id="IPR007627">
    <property type="entry name" value="RNA_pol_sigma70_r2"/>
</dbReference>
<keyword evidence="4" id="KW-0804">Transcription</keyword>
<evidence type="ECO:0000259" key="6">
    <source>
        <dbReference type="Pfam" id="PF08281"/>
    </source>
</evidence>
<dbReference type="AlphaFoldDB" id="A0A3G1KMV2"/>
<dbReference type="EMBL" id="CP017634">
    <property type="protein sequence ID" value="ATW23777.1"/>
    <property type="molecule type" value="Genomic_DNA"/>
</dbReference>
<feature type="domain" description="RNA polymerase sigma-70 region 2" evidence="5">
    <location>
        <begin position="23"/>
        <end position="90"/>
    </location>
</feature>
<dbReference type="GO" id="GO:0003677">
    <property type="term" value="F:DNA binding"/>
    <property type="evidence" value="ECO:0007669"/>
    <property type="project" value="InterPro"/>
</dbReference>
<keyword evidence="8" id="KW-1185">Reference proteome</keyword>
<sequence>MFIDDEDLVKRSQQGDIEAFEQLISKYQQKVFNIAYRLIGNPHDASDLAQEALIKVYKSIKSFRLDASFSTWVYHIVTNVCRDELRKRSRHQVSSLDEPLVSQDGEVNREVPDYSNCPETAYEQKESGEYIQGLINSLSPEYRMVVVMREMMGLSYEEIAQELNITLGTVKSRLNRARKYLKDKIIEDREQRQSMGRLSVERGKA</sequence>
<comment type="similarity">
    <text evidence="1">Belongs to the sigma-70 factor family. ECF subfamily.</text>
</comment>
<dbReference type="Gene3D" id="1.10.1740.10">
    <property type="match status" value="1"/>
</dbReference>
<dbReference type="InterPro" id="IPR039425">
    <property type="entry name" value="RNA_pol_sigma-70-like"/>
</dbReference>
<dbReference type="InterPro" id="IPR013324">
    <property type="entry name" value="RNA_pol_sigma_r3/r4-like"/>
</dbReference>
<feature type="domain" description="RNA polymerase sigma factor 70 region 4 type 2" evidence="6">
    <location>
        <begin position="129"/>
        <end position="181"/>
    </location>
</feature>
<dbReference type="InterPro" id="IPR013325">
    <property type="entry name" value="RNA_pol_sigma_r2"/>
</dbReference>
<dbReference type="Proteomes" id="UP000323521">
    <property type="component" value="Chromosome"/>
</dbReference>
<evidence type="ECO:0000313" key="7">
    <source>
        <dbReference type="EMBL" id="ATW23777.1"/>
    </source>
</evidence>
<dbReference type="CDD" id="cd06171">
    <property type="entry name" value="Sigma70_r4"/>
    <property type="match status" value="1"/>
</dbReference>
<evidence type="ECO:0000256" key="1">
    <source>
        <dbReference type="ARBA" id="ARBA00010641"/>
    </source>
</evidence>
<evidence type="ECO:0000256" key="3">
    <source>
        <dbReference type="ARBA" id="ARBA00023082"/>
    </source>
</evidence>
<dbReference type="SUPFAM" id="SSF88659">
    <property type="entry name" value="Sigma3 and sigma4 domains of RNA polymerase sigma factors"/>
    <property type="match status" value="1"/>
</dbReference>
<keyword evidence="3" id="KW-0731">Sigma factor</keyword>
<dbReference type="RefSeq" id="WP_148132941.1">
    <property type="nucleotide sequence ID" value="NZ_CP017634.1"/>
</dbReference>
<name>A0A3G1KMV2_FORW1</name>
<evidence type="ECO:0000313" key="8">
    <source>
        <dbReference type="Proteomes" id="UP000323521"/>
    </source>
</evidence>
<organism evidence="7 8">
    <name type="scientific">Formimonas warabiya</name>
    <dbReference type="NCBI Taxonomy" id="1761012"/>
    <lineage>
        <taxon>Bacteria</taxon>
        <taxon>Bacillati</taxon>
        <taxon>Bacillota</taxon>
        <taxon>Clostridia</taxon>
        <taxon>Eubacteriales</taxon>
        <taxon>Peptococcaceae</taxon>
        <taxon>Candidatus Formimonas</taxon>
    </lineage>
</organism>
<evidence type="ECO:0000259" key="5">
    <source>
        <dbReference type="Pfam" id="PF04542"/>
    </source>
</evidence>
<accession>A0A3G1KMV2</accession>
<dbReference type="InterPro" id="IPR013249">
    <property type="entry name" value="RNA_pol_sigma70_r4_t2"/>
</dbReference>
<proteinExistence type="inferred from homology"/>
<gene>
    <name evidence="7" type="ORF">DCMF_02285</name>
</gene>
<evidence type="ECO:0000256" key="2">
    <source>
        <dbReference type="ARBA" id="ARBA00023015"/>
    </source>
</evidence>
<dbReference type="Gene3D" id="1.10.10.10">
    <property type="entry name" value="Winged helix-like DNA-binding domain superfamily/Winged helix DNA-binding domain"/>
    <property type="match status" value="1"/>
</dbReference>
<dbReference type="Pfam" id="PF08281">
    <property type="entry name" value="Sigma70_r4_2"/>
    <property type="match status" value="1"/>
</dbReference>
<dbReference type="SUPFAM" id="SSF88946">
    <property type="entry name" value="Sigma2 domain of RNA polymerase sigma factors"/>
    <property type="match status" value="1"/>
</dbReference>
<protein>
    <submittedName>
        <fullName evidence="7">RNA polymerase subunit sigma-24</fullName>
    </submittedName>
</protein>
<dbReference type="PANTHER" id="PTHR43133:SF51">
    <property type="entry name" value="RNA POLYMERASE SIGMA FACTOR"/>
    <property type="match status" value="1"/>
</dbReference>
<dbReference type="InterPro" id="IPR014284">
    <property type="entry name" value="RNA_pol_sigma-70_dom"/>
</dbReference>
<evidence type="ECO:0000256" key="4">
    <source>
        <dbReference type="ARBA" id="ARBA00023163"/>
    </source>
</evidence>
<dbReference type="PANTHER" id="PTHR43133">
    <property type="entry name" value="RNA POLYMERASE ECF-TYPE SIGMA FACTO"/>
    <property type="match status" value="1"/>
</dbReference>
<reference evidence="7 8" key="1">
    <citation type="submission" date="2016-10" db="EMBL/GenBank/DDBJ databases">
        <title>Complete Genome Sequence of Peptococcaceae strain DCMF.</title>
        <authorList>
            <person name="Edwards R.J."/>
            <person name="Holland S.I."/>
            <person name="Deshpande N.P."/>
            <person name="Wong Y.K."/>
            <person name="Ertan H."/>
            <person name="Manefield M."/>
            <person name="Russell T.L."/>
            <person name="Lee M.J."/>
        </authorList>
    </citation>
    <scope>NUCLEOTIDE SEQUENCE [LARGE SCALE GENOMIC DNA]</scope>
    <source>
        <strain evidence="7 8">DCMF</strain>
    </source>
</reference>